<keyword evidence="1" id="KW-0812">Transmembrane</keyword>
<keyword evidence="1" id="KW-0472">Membrane</keyword>
<protein>
    <submittedName>
        <fullName evidence="2">Uncharacterized protein</fullName>
    </submittedName>
</protein>
<keyword evidence="1" id="KW-1133">Transmembrane helix</keyword>
<dbReference type="InterPro" id="IPR052728">
    <property type="entry name" value="O2_lipid_transport_reg"/>
</dbReference>
<dbReference type="AlphaFoldDB" id="A0A3P6NMZ1"/>
<evidence type="ECO:0000256" key="1">
    <source>
        <dbReference type="SAM" id="Phobius"/>
    </source>
</evidence>
<dbReference type="PANTHER" id="PTHR11161">
    <property type="entry name" value="O-ACYLTRANSFERASE"/>
    <property type="match status" value="1"/>
</dbReference>
<dbReference type="Proteomes" id="UP000267096">
    <property type="component" value="Unassembled WGS sequence"/>
</dbReference>
<gene>
    <name evidence="2" type="ORF">ASIM_LOCUS5623</name>
</gene>
<name>A0A3P6NMZ1_ANISI</name>
<feature type="transmembrane region" description="Helical" evidence="1">
    <location>
        <begin position="91"/>
        <end position="112"/>
    </location>
</feature>
<dbReference type="EMBL" id="UYRR01011230">
    <property type="protein sequence ID" value="VDK25822.1"/>
    <property type="molecule type" value="Genomic_DNA"/>
</dbReference>
<proteinExistence type="predicted"/>
<feature type="transmembrane region" description="Helical" evidence="1">
    <location>
        <begin position="53"/>
        <end position="71"/>
    </location>
</feature>
<evidence type="ECO:0000313" key="2">
    <source>
        <dbReference type="EMBL" id="VDK25822.1"/>
    </source>
</evidence>
<keyword evidence="3" id="KW-1185">Reference proteome</keyword>
<organism evidence="2 3">
    <name type="scientific">Anisakis simplex</name>
    <name type="common">Herring worm</name>
    <dbReference type="NCBI Taxonomy" id="6269"/>
    <lineage>
        <taxon>Eukaryota</taxon>
        <taxon>Metazoa</taxon>
        <taxon>Ecdysozoa</taxon>
        <taxon>Nematoda</taxon>
        <taxon>Chromadorea</taxon>
        <taxon>Rhabditida</taxon>
        <taxon>Spirurina</taxon>
        <taxon>Ascaridomorpha</taxon>
        <taxon>Ascaridoidea</taxon>
        <taxon>Anisakidae</taxon>
        <taxon>Anisakis</taxon>
        <taxon>Anisakis simplex complex</taxon>
    </lineage>
</organism>
<accession>A0A3P6NMZ1</accession>
<evidence type="ECO:0000313" key="3">
    <source>
        <dbReference type="Proteomes" id="UP000267096"/>
    </source>
</evidence>
<dbReference type="OrthoDB" id="118951at2759"/>
<dbReference type="PANTHER" id="PTHR11161:SF65">
    <property type="entry name" value="NOSE RESISTANT TO FLUOXETINE PROTEIN 6"/>
    <property type="match status" value="1"/>
</dbReference>
<sequence>MRSRRVVLCAESQSGRALAVGFACVGGAAERFRGRSRRAVLRPVNSLLSWRAWIPLSRITFCAYLIHPILLQIYNLSRPHPFHFTTVYQMFYLFAVAVTMAYFVGFLLSLAVEVPISNVETLAINTVTGKIGGRPKSAAQYPPISEKPGKNDIVETCADDADARNGAAGLERVELKLLLSDASRNVN</sequence>
<reference evidence="2 3" key="1">
    <citation type="submission" date="2018-11" db="EMBL/GenBank/DDBJ databases">
        <authorList>
            <consortium name="Pathogen Informatics"/>
        </authorList>
    </citation>
    <scope>NUCLEOTIDE SEQUENCE [LARGE SCALE GENOMIC DNA]</scope>
</reference>